<keyword evidence="3" id="KW-0677">Repeat</keyword>
<evidence type="ECO:0000313" key="12">
    <source>
        <dbReference type="Proteomes" id="UP000183832"/>
    </source>
</evidence>
<dbReference type="EMBL" id="CVRI01000002">
    <property type="protein sequence ID" value="CRK86776.1"/>
    <property type="molecule type" value="Genomic_DNA"/>
</dbReference>
<evidence type="ECO:0000256" key="5">
    <source>
        <dbReference type="ARBA" id="ARBA00022833"/>
    </source>
</evidence>
<comment type="subcellular location">
    <subcellularLocation>
        <location evidence="1">Nucleus</location>
    </subcellularLocation>
</comment>
<feature type="binding site" evidence="8">
    <location>
        <position position="124"/>
    </location>
    <ligand>
        <name>Zn(2+)</name>
        <dbReference type="ChEBI" id="CHEBI:29105"/>
    </ligand>
</feature>
<keyword evidence="5 8" id="KW-0862">Zinc</keyword>
<organism evidence="11 12">
    <name type="scientific">Clunio marinus</name>
    <dbReference type="NCBI Taxonomy" id="568069"/>
    <lineage>
        <taxon>Eukaryota</taxon>
        <taxon>Metazoa</taxon>
        <taxon>Ecdysozoa</taxon>
        <taxon>Arthropoda</taxon>
        <taxon>Hexapoda</taxon>
        <taxon>Insecta</taxon>
        <taxon>Pterygota</taxon>
        <taxon>Neoptera</taxon>
        <taxon>Endopterygota</taxon>
        <taxon>Diptera</taxon>
        <taxon>Nematocera</taxon>
        <taxon>Chironomoidea</taxon>
        <taxon>Chironomidae</taxon>
        <taxon>Clunio</taxon>
    </lineage>
</organism>
<feature type="binding site" evidence="8">
    <location>
        <position position="127"/>
    </location>
    <ligand>
        <name>Zn(2+)</name>
        <dbReference type="ChEBI" id="CHEBI:29105"/>
    </ligand>
</feature>
<evidence type="ECO:0000259" key="9">
    <source>
        <dbReference type="PROSITE" id="PS50157"/>
    </source>
</evidence>
<feature type="domain" description="C2H2-type" evidence="9">
    <location>
        <begin position="410"/>
        <end position="437"/>
    </location>
</feature>
<dbReference type="InterPro" id="IPR050888">
    <property type="entry name" value="ZnF_C2H2-type_TF"/>
</dbReference>
<evidence type="ECO:0000256" key="2">
    <source>
        <dbReference type="ARBA" id="ARBA00022723"/>
    </source>
</evidence>
<reference evidence="11 12" key="1">
    <citation type="submission" date="2015-04" db="EMBL/GenBank/DDBJ databases">
        <authorList>
            <person name="Syromyatnikov M.Y."/>
            <person name="Popov V.N."/>
        </authorList>
    </citation>
    <scope>NUCLEOTIDE SEQUENCE [LARGE SCALE GENOMIC DNA]</scope>
</reference>
<dbReference type="Gene3D" id="3.30.160.60">
    <property type="entry name" value="Classic Zinc Finger"/>
    <property type="match status" value="3"/>
</dbReference>
<evidence type="ECO:0000256" key="6">
    <source>
        <dbReference type="ARBA" id="ARBA00023242"/>
    </source>
</evidence>
<evidence type="ECO:0000256" key="1">
    <source>
        <dbReference type="ARBA" id="ARBA00004123"/>
    </source>
</evidence>
<dbReference type="PROSITE" id="PS50157">
    <property type="entry name" value="ZINC_FINGER_C2H2_2"/>
    <property type="match status" value="5"/>
</dbReference>
<feature type="domain" description="C2H2-type" evidence="9">
    <location>
        <begin position="335"/>
        <end position="362"/>
    </location>
</feature>
<keyword evidence="6" id="KW-0539">Nucleus</keyword>
<dbReference type="SMART" id="SM00868">
    <property type="entry name" value="zf-AD"/>
    <property type="match status" value="1"/>
</dbReference>
<dbReference type="STRING" id="568069.A0A1J1HFK5"/>
<dbReference type="GO" id="GO:0008270">
    <property type="term" value="F:zinc ion binding"/>
    <property type="evidence" value="ECO:0007669"/>
    <property type="project" value="UniProtKB-UniRule"/>
</dbReference>
<dbReference type="InterPro" id="IPR036236">
    <property type="entry name" value="Znf_C2H2_sf"/>
</dbReference>
<feature type="domain" description="C2H2-type" evidence="9">
    <location>
        <begin position="441"/>
        <end position="468"/>
    </location>
</feature>
<dbReference type="SUPFAM" id="SSF57667">
    <property type="entry name" value="beta-beta-alpha zinc fingers"/>
    <property type="match status" value="3"/>
</dbReference>
<dbReference type="SMART" id="SM00355">
    <property type="entry name" value="ZnF_C2H2"/>
    <property type="match status" value="7"/>
</dbReference>
<dbReference type="OrthoDB" id="8117402at2759"/>
<dbReference type="Pfam" id="PF00096">
    <property type="entry name" value="zf-C2H2"/>
    <property type="match status" value="1"/>
</dbReference>
<dbReference type="PROSITE" id="PS51915">
    <property type="entry name" value="ZAD"/>
    <property type="match status" value="1"/>
</dbReference>
<dbReference type="InterPro" id="IPR013087">
    <property type="entry name" value="Znf_C2H2_type"/>
</dbReference>
<dbReference type="Pfam" id="PF07776">
    <property type="entry name" value="zf-AD"/>
    <property type="match status" value="1"/>
</dbReference>
<feature type="domain" description="C2H2-type" evidence="9">
    <location>
        <begin position="469"/>
        <end position="498"/>
    </location>
</feature>
<dbReference type="GO" id="GO:0005634">
    <property type="term" value="C:nucleus"/>
    <property type="evidence" value="ECO:0007669"/>
    <property type="project" value="UniProtKB-SubCell"/>
</dbReference>
<feature type="domain" description="C2H2-type" evidence="9">
    <location>
        <begin position="306"/>
        <end position="334"/>
    </location>
</feature>
<feature type="domain" description="ZAD" evidence="10">
    <location>
        <begin position="122"/>
        <end position="194"/>
    </location>
</feature>
<sequence>MSSKCLKVSKNKIKSMGDLEIKERIEEAIAEITNGSEIRFVAQKYLVCERTLRRMLKIWRDHQKISFDDLNHPEDNEDVYFKGEWIENLESRVDRNNDEKSLSPTSTNDMLDNFSDFKNCEQKCRLCFNSFLTLETKTKVTQSVQNKINFVFQIQLTSNDLCSKFICSKCINDLNYFFDLSRNIKEKQRNFESFCGLKNQKENYILQPMPIADVDINLQEIQSEESLLIFSKNFIESNSRSVPDVETVKISKFSSVPEEKIVENNFHDYNDSETPTVSESFTILNKSFHENDKQIKDSKPKEKSDALCDVCGIKFHFEKSMKTHQRRVHLKMRPHQCDICGRHFFVKNLIAKHMLTHVSKTIRYKGDCDICMNLRGDRNIVRRLQRVSHPNEGYLINCGKLCNHHQRNKRKCKICGNFFHNKDSLKAHMIIKHNEKSLGDFRCDECPRHFFIRSYLNRHKKVHLLEKNIDCEFPGCEKKFKTMRNMKSHKKIHLPEQQLQCPYRNCNKSYSTFLHVKRHISVFHDKVCDLCPVGNGCKYSVGRKAYMKNHLMTKHAELSPEDLENYVKMLPSMNLVH</sequence>
<evidence type="ECO:0000256" key="3">
    <source>
        <dbReference type="ARBA" id="ARBA00022737"/>
    </source>
</evidence>
<dbReference type="Proteomes" id="UP000183832">
    <property type="component" value="Unassembled WGS sequence"/>
</dbReference>
<evidence type="ECO:0000259" key="10">
    <source>
        <dbReference type="PROSITE" id="PS51915"/>
    </source>
</evidence>
<protein>
    <submittedName>
        <fullName evidence="11">CLUMA_CG000608, isoform A</fullName>
    </submittedName>
</protein>
<evidence type="ECO:0000256" key="7">
    <source>
        <dbReference type="PROSITE-ProRule" id="PRU00042"/>
    </source>
</evidence>
<dbReference type="SUPFAM" id="SSF57716">
    <property type="entry name" value="Glucocorticoid receptor-like (DNA-binding domain)"/>
    <property type="match status" value="1"/>
</dbReference>
<keyword evidence="2 8" id="KW-0479">Metal-binding</keyword>
<proteinExistence type="predicted"/>
<evidence type="ECO:0000313" key="11">
    <source>
        <dbReference type="EMBL" id="CRK86776.1"/>
    </source>
</evidence>
<dbReference type="PROSITE" id="PS00028">
    <property type="entry name" value="ZINC_FINGER_C2H2_1"/>
    <property type="match status" value="6"/>
</dbReference>
<keyword evidence="4 7" id="KW-0863">Zinc-finger</keyword>
<feature type="binding site" evidence="8">
    <location>
        <position position="170"/>
    </location>
    <ligand>
        <name>Zn(2+)</name>
        <dbReference type="ChEBI" id="CHEBI:29105"/>
    </ligand>
</feature>
<feature type="binding site" evidence="8">
    <location>
        <position position="167"/>
    </location>
    <ligand>
        <name>Zn(2+)</name>
        <dbReference type="ChEBI" id="CHEBI:29105"/>
    </ligand>
</feature>
<evidence type="ECO:0000256" key="8">
    <source>
        <dbReference type="PROSITE-ProRule" id="PRU01263"/>
    </source>
</evidence>
<dbReference type="PANTHER" id="PTHR24406">
    <property type="entry name" value="TRANSCRIPTIONAL REPRESSOR CTCFL-RELATED"/>
    <property type="match status" value="1"/>
</dbReference>
<keyword evidence="12" id="KW-1185">Reference proteome</keyword>
<name>A0A1J1HFK5_9DIPT</name>
<dbReference type="AlphaFoldDB" id="A0A1J1HFK5"/>
<dbReference type="InterPro" id="IPR012934">
    <property type="entry name" value="Znf_AD"/>
</dbReference>
<evidence type="ECO:0000256" key="4">
    <source>
        <dbReference type="ARBA" id="ARBA00022771"/>
    </source>
</evidence>
<dbReference type="Gene3D" id="3.40.1800.20">
    <property type="match status" value="1"/>
</dbReference>
<gene>
    <name evidence="11" type="ORF">CLUMA_CG000608</name>
</gene>
<accession>A0A1J1HFK5</accession>